<feature type="transmembrane region" description="Helical" evidence="6">
    <location>
        <begin position="180"/>
        <end position="204"/>
    </location>
</feature>
<organism evidence="8 9">
    <name type="scientific">Plakobranchus ocellatus</name>
    <dbReference type="NCBI Taxonomy" id="259542"/>
    <lineage>
        <taxon>Eukaryota</taxon>
        <taxon>Metazoa</taxon>
        <taxon>Spiralia</taxon>
        <taxon>Lophotrochozoa</taxon>
        <taxon>Mollusca</taxon>
        <taxon>Gastropoda</taxon>
        <taxon>Heterobranchia</taxon>
        <taxon>Euthyneura</taxon>
        <taxon>Panpulmonata</taxon>
        <taxon>Sacoglossa</taxon>
        <taxon>Placobranchoidea</taxon>
        <taxon>Plakobranchidae</taxon>
        <taxon>Plakobranchus</taxon>
    </lineage>
</organism>
<feature type="transmembrane region" description="Helical" evidence="6">
    <location>
        <begin position="346"/>
        <end position="370"/>
    </location>
</feature>
<keyword evidence="4 6" id="KW-0472">Membrane</keyword>
<protein>
    <submittedName>
        <fullName evidence="8">Chemosensory receptor a</fullName>
    </submittedName>
</protein>
<comment type="subcellular location">
    <subcellularLocation>
        <location evidence="1">Membrane</location>
    </subcellularLocation>
</comment>
<sequence length="391" mass="42956">MGDINKSSDTDFVSVHQTRENPPVVTATASDKSEAQKQDTAQSILGSGILNDQQFDYTLSVLIPLIQIVNIFALLGNILNVAVFVRLGFSETVNISLIALALSDLLSVALCIWAVLCYWPYFWDSSGLPFNAINISVLTVAALRAYTTRTVACITAFISIERCLCIAAPSKVKRIITSSFTLTAMIVIALITIGPYFLVTYISYKFAWVFYPHLNATILDVIPVTSRSAVLMEKIVMTFCGVVQPVAAFVIVVLCTIFIIVQLQKAASWRKSVTSAGRQRGDNSRTRPAPPKAAVKSSNSSKEEDLARMVVAIATNFIVCFTPTCALLFGTAALEELSLFGIYRRMFVVLMMISFLAESTSASLNILIYYNMATKYRSTLRQLLRLDAPDN</sequence>
<dbReference type="Pfam" id="PF10324">
    <property type="entry name" value="7TM_GPCR_Srw"/>
    <property type="match status" value="1"/>
</dbReference>
<dbReference type="InterPro" id="IPR017452">
    <property type="entry name" value="GPCR_Rhodpsn_7TM"/>
</dbReference>
<proteinExistence type="predicted"/>
<gene>
    <name evidence="8" type="ORF">PoB_002224000</name>
</gene>
<dbReference type="SUPFAM" id="SSF81321">
    <property type="entry name" value="Family A G protein-coupled receptor-like"/>
    <property type="match status" value="1"/>
</dbReference>
<comment type="caution">
    <text evidence="8">The sequence shown here is derived from an EMBL/GenBank/DDBJ whole genome shotgun (WGS) entry which is preliminary data.</text>
</comment>
<evidence type="ECO:0000313" key="8">
    <source>
        <dbReference type="EMBL" id="GFN95734.1"/>
    </source>
</evidence>
<dbReference type="GO" id="GO:0016020">
    <property type="term" value="C:membrane"/>
    <property type="evidence" value="ECO:0007669"/>
    <property type="project" value="UniProtKB-SubCell"/>
</dbReference>
<dbReference type="InterPro" id="IPR000276">
    <property type="entry name" value="GPCR_Rhodpsn"/>
</dbReference>
<dbReference type="AlphaFoldDB" id="A0AAV3ZJB4"/>
<feature type="transmembrane region" description="Helical" evidence="6">
    <location>
        <begin position="133"/>
        <end position="160"/>
    </location>
</feature>
<dbReference type="Proteomes" id="UP000735302">
    <property type="component" value="Unassembled WGS sequence"/>
</dbReference>
<keyword evidence="2 6" id="KW-0812">Transmembrane</keyword>
<keyword evidence="9" id="KW-1185">Reference proteome</keyword>
<evidence type="ECO:0000256" key="3">
    <source>
        <dbReference type="ARBA" id="ARBA00022989"/>
    </source>
</evidence>
<evidence type="ECO:0000256" key="5">
    <source>
        <dbReference type="SAM" id="MobiDB-lite"/>
    </source>
</evidence>
<evidence type="ECO:0000256" key="6">
    <source>
        <dbReference type="SAM" id="Phobius"/>
    </source>
</evidence>
<feature type="transmembrane region" description="Helical" evidence="6">
    <location>
        <begin position="61"/>
        <end position="85"/>
    </location>
</feature>
<dbReference type="PANTHER" id="PTHR46641:SF18">
    <property type="entry name" value="G-PROTEIN COUPLED RECEPTORS FAMILY 1 PROFILE DOMAIN-CONTAINING PROTEIN"/>
    <property type="match status" value="1"/>
</dbReference>
<dbReference type="InterPro" id="IPR052954">
    <property type="entry name" value="GPCR-Ligand_Int"/>
</dbReference>
<feature type="domain" description="G-protein coupled receptors family 1 profile" evidence="7">
    <location>
        <begin position="76"/>
        <end position="369"/>
    </location>
</feature>
<keyword evidence="3 6" id="KW-1133">Transmembrane helix</keyword>
<evidence type="ECO:0000259" key="7">
    <source>
        <dbReference type="PROSITE" id="PS50262"/>
    </source>
</evidence>
<dbReference type="EMBL" id="BLXT01002529">
    <property type="protein sequence ID" value="GFN95734.1"/>
    <property type="molecule type" value="Genomic_DNA"/>
</dbReference>
<dbReference type="InterPro" id="IPR019427">
    <property type="entry name" value="7TM_GPCR_serpentine_rcpt_Srw"/>
</dbReference>
<evidence type="ECO:0000256" key="1">
    <source>
        <dbReference type="ARBA" id="ARBA00004370"/>
    </source>
</evidence>
<feature type="transmembrane region" description="Helical" evidence="6">
    <location>
        <begin position="306"/>
        <end position="334"/>
    </location>
</feature>
<accession>A0AAV3ZJB4</accession>
<keyword evidence="8" id="KW-0675">Receptor</keyword>
<dbReference type="PRINTS" id="PR00237">
    <property type="entry name" value="GPCRRHODOPSN"/>
</dbReference>
<feature type="region of interest" description="Disordered" evidence="5">
    <location>
        <begin position="274"/>
        <end position="300"/>
    </location>
</feature>
<evidence type="ECO:0000256" key="4">
    <source>
        <dbReference type="ARBA" id="ARBA00023136"/>
    </source>
</evidence>
<dbReference type="PROSITE" id="PS50262">
    <property type="entry name" value="G_PROTEIN_RECEP_F1_2"/>
    <property type="match status" value="1"/>
</dbReference>
<dbReference type="GO" id="GO:0008528">
    <property type="term" value="F:G protein-coupled peptide receptor activity"/>
    <property type="evidence" value="ECO:0007669"/>
    <property type="project" value="InterPro"/>
</dbReference>
<name>A0AAV3ZJB4_9GAST</name>
<feature type="transmembrane region" description="Helical" evidence="6">
    <location>
        <begin position="235"/>
        <end position="261"/>
    </location>
</feature>
<dbReference type="PANTHER" id="PTHR46641">
    <property type="entry name" value="FMRFAMIDE RECEPTOR-RELATED"/>
    <property type="match status" value="1"/>
</dbReference>
<evidence type="ECO:0000256" key="2">
    <source>
        <dbReference type="ARBA" id="ARBA00022692"/>
    </source>
</evidence>
<dbReference type="Gene3D" id="1.20.1070.10">
    <property type="entry name" value="Rhodopsin 7-helix transmembrane proteins"/>
    <property type="match status" value="1"/>
</dbReference>
<reference evidence="8 9" key="1">
    <citation type="journal article" date="2021" name="Elife">
        <title>Chloroplast acquisition without the gene transfer in kleptoplastic sea slugs, Plakobranchus ocellatus.</title>
        <authorList>
            <person name="Maeda T."/>
            <person name="Takahashi S."/>
            <person name="Yoshida T."/>
            <person name="Shimamura S."/>
            <person name="Takaki Y."/>
            <person name="Nagai Y."/>
            <person name="Toyoda A."/>
            <person name="Suzuki Y."/>
            <person name="Arimoto A."/>
            <person name="Ishii H."/>
            <person name="Satoh N."/>
            <person name="Nishiyama T."/>
            <person name="Hasebe M."/>
            <person name="Maruyama T."/>
            <person name="Minagawa J."/>
            <person name="Obokata J."/>
            <person name="Shigenobu S."/>
        </authorList>
    </citation>
    <scope>NUCLEOTIDE SEQUENCE [LARGE SCALE GENOMIC DNA]</scope>
</reference>
<evidence type="ECO:0000313" key="9">
    <source>
        <dbReference type="Proteomes" id="UP000735302"/>
    </source>
</evidence>
<feature type="transmembrane region" description="Helical" evidence="6">
    <location>
        <begin position="97"/>
        <end position="121"/>
    </location>
</feature>